<comment type="similarity">
    <text evidence="1">Belongs to the TrhO family.</text>
</comment>
<dbReference type="SUPFAM" id="SSF52821">
    <property type="entry name" value="Rhodanese/Cell cycle control phosphatase"/>
    <property type="match status" value="1"/>
</dbReference>
<dbReference type="CDD" id="cd01518">
    <property type="entry name" value="RHOD_YceA"/>
    <property type="match status" value="1"/>
</dbReference>
<keyword evidence="4" id="KW-1185">Reference proteome</keyword>
<feature type="domain" description="Rhodanese" evidence="2">
    <location>
        <begin position="125"/>
        <end position="219"/>
    </location>
</feature>
<evidence type="ECO:0000313" key="4">
    <source>
        <dbReference type="Proteomes" id="UP001159386"/>
    </source>
</evidence>
<sequence length="299" mass="33814">MQEKNQVVAALYKFVSLPDFAEKQEPLLSYCQSQGIKGTILLAAEGINGTIAGSRPGVDSVLAFLRSDPRLADLEHKESYTETQPFERLKVRLKAEIVTMGLPEVDPNQQVGTYVSPQEWNDLICDPEVIVIDTRNDYEVNIGTFKTAQNPQTKSFREFPEYVSNNLDPNQHKKVALFCTGGIRCEKASAFMLSQGFTEVYHLKGGILKYLESVPAEESLWEGECFVFDERVAVRHGLELGSHELCFCCGYPISEQDKASPQYEEGISCPHCFDSLTAEKRLRQQEKWKQYKLQHLFSA</sequence>
<dbReference type="PROSITE" id="PS50206">
    <property type="entry name" value="RHODANESE_3"/>
    <property type="match status" value="1"/>
</dbReference>
<protein>
    <recommendedName>
        <fullName evidence="1">tRNA uridine(34) hydroxylase</fullName>
        <ecNumber evidence="1">1.14.-.-</ecNumber>
    </recommendedName>
    <alternativeName>
        <fullName evidence="1">tRNA hydroxylation protein O</fullName>
    </alternativeName>
</protein>
<dbReference type="Gene3D" id="3.40.250.10">
    <property type="entry name" value="Rhodanese-like domain"/>
    <property type="match status" value="1"/>
</dbReference>
<keyword evidence="1" id="KW-0819">tRNA processing</keyword>
<dbReference type="Pfam" id="PF17773">
    <property type="entry name" value="UPF0176_N"/>
    <property type="match status" value="1"/>
</dbReference>
<dbReference type="InterPro" id="IPR040503">
    <property type="entry name" value="TRHO_N"/>
</dbReference>
<evidence type="ECO:0000256" key="1">
    <source>
        <dbReference type="HAMAP-Rule" id="MF_00469"/>
    </source>
</evidence>
<proteinExistence type="inferred from homology"/>
<dbReference type="NCBIfam" id="NF001136">
    <property type="entry name" value="PRK00142.1-4"/>
    <property type="match status" value="1"/>
</dbReference>
<organism evidence="3 4">
    <name type="scientific">Anabaenopsis tanganyikae CS-531</name>
    <dbReference type="NCBI Taxonomy" id="2785304"/>
    <lineage>
        <taxon>Bacteria</taxon>
        <taxon>Bacillati</taxon>
        <taxon>Cyanobacteriota</taxon>
        <taxon>Cyanophyceae</taxon>
        <taxon>Nostocales</taxon>
        <taxon>Nodulariaceae</taxon>
        <taxon>Anabaenopsis</taxon>
        <taxon>Anabaenopsis tanganyikae</taxon>
    </lineage>
</organism>
<dbReference type="SMART" id="SM00450">
    <property type="entry name" value="RHOD"/>
    <property type="match status" value="1"/>
</dbReference>
<keyword evidence="1" id="KW-0560">Oxidoreductase</keyword>
<dbReference type="EMBL" id="JANQDF010000034">
    <property type="protein sequence ID" value="MDH6105011.1"/>
    <property type="molecule type" value="Genomic_DNA"/>
</dbReference>
<dbReference type="EC" id="1.14.-.-" evidence="1"/>
<dbReference type="Pfam" id="PF00581">
    <property type="entry name" value="Rhodanese"/>
    <property type="match status" value="1"/>
</dbReference>
<dbReference type="InterPro" id="IPR020936">
    <property type="entry name" value="TrhO"/>
</dbReference>
<gene>
    <name evidence="1" type="primary">trhO</name>
    <name evidence="3" type="ORF">NWP22_03845</name>
</gene>
<name>A0ABT6KAZ1_9CYAN</name>
<comment type="caution">
    <text evidence="3">The sequence shown here is derived from an EMBL/GenBank/DDBJ whole genome shotgun (WGS) entry which is preliminary data.</text>
</comment>
<dbReference type="InterPro" id="IPR036873">
    <property type="entry name" value="Rhodanese-like_dom_sf"/>
</dbReference>
<dbReference type="InterPro" id="IPR001763">
    <property type="entry name" value="Rhodanese-like_dom"/>
</dbReference>
<comment type="catalytic activity">
    <reaction evidence="1">
        <text>uridine(34) in tRNA + AH2 + O2 = 5-hydroxyuridine(34) in tRNA + A + H2O</text>
        <dbReference type="Rhea" id="RHEA:64224"/>
        <dbReference type="Rhea" id="RHEA-COMP:11727"/>
        <dbReference type="Rhea" id="RHEA-COMP:13381"/>
        <dbReference type="ChEBI" id="CHEBI:13193"/>
        <dbReference type="ChEBI" id="CHEBI:15377"/>
        <dbReference type="ChEBI" id="CHEBI:15379"/>
        <dbReference type="ChEBI" id="CHEBI:17499"/>
        <dbReference type="ChEBI" id="CHEBI:65315"/>
        <dbReference type="ChEBI" id="CHEBI:136877"/>
    </reaction>
</comment>
<evidence type="ECO:0000313" key="3">
    <source>
        <dbReference type="EMBL" id="MDH6105011.1"/>
    </source>
</evidence>
<dbReference type="RefSeq" id="WP_280801536.1">
    <property type="nucleotide sequence ID" value="NZ_JANQDF010000034.1"/>
</dbReference>
<dbReference type="Proteomes" id="UP001159386">
    <property type="component" value="Unassembled WGS sequence"/>
</dbReference>
<dbReference type="PANTHER" id="PTHR43268">
    <property type="entry name" value="THIOSULFATE SULFURTRANSFERASE/RHODANESE-LIKE DOMAIN-CONTAINING PROTEIN 2"/>
    <property type="match status" value="1"/>
</dbReference>
<dbReference type="HAMAP" id="MF_00469">
    <property type="entry name" value="TrhO"/>
    <property type="match status" value="1"/>
</dbReference>
<dbReference type="PANTHER" id="PTHR43268:SF3">
    <property type="entry name" value="RHODANESE-LIKE DOMAIN-CONTAINING PROTEIN 7-RELATED"/>
    <property type="match status" value="1"/>
</dbReference>
<reference evidence="3 4" key="1">
    <citation type="journal article" date="2023" name="J. Phycol.">
        <title>Chrysosporum ovalisporum is synonymous with the true-branching cyanobacterium Umezakia natans (Nostocales/Aphanizomenonaceae).</title>
        <authorList>
            <person name="McGregor G.B."/>
            <person name="Sendall B.C."/>
            <person name="Niiyama Y."/>
            <person name="Tuji A."/>
            <person name="Willis A."/>
        </authorList>
    </citation>
    <scope>NUCLEOTIDE SEQUENCE [LARGE SCALE GENOMIC DNA]</scope>
    <source>
        <strain evidence="3 4">CS-531</strain>
    </source>
</reference>
<comment type="function">
    <text evidence="1">Catalyzes oxygen-dependent 5-hydroxyuridine (ho5U) modification at position 34 in tRNAs.</text>
</comment>
<dbReference type="Gene3D" id="3.30.70.100">
    <property type="match status" value="1"/>
</dbReference>
<accession>A0ABT6KAZ1</accession>
<evidence type="ECO:0000259" key="2">
    <source>
        <dbReference type="PROSITE" id="PS50206"/>
    </source>
</evidence>